<dbReference type="PROSITE" id="PS00065">
    <property type="entry name" value="D_2_HYDROXYACID_DH_1"/>
    <property type="match status" value="1"/>
</dbReference>
<gene>
    <name evidence="6" type="ORF">QGM71_15670</name>
</gene>
<dbReference type="RefSeq" id="WP_327608482.1">
    <property type="nucleotide sequence ID" value="NZ_JARZFX010000009.1"/>
</dbReference>
<evidence type="ECO:0000259" key="4">
    <source>
        <dbReference type="Pfam" id="PF00389"/>
    </source>
</evidence>
<evidence type="ECO:0000256" key="2">
    <source>
        <dbReference type="ARBA" id="ARBA00023002"/>
    </source>
</evidence>
<feature type="domain" description="D-isomer specific 2-hydroxyacid dehydrogenase catalytic" evidence="4">
    <location>
        <begin position="9"/>
        <end position="320"/>
    </location>
</feature>
<dbReference type="InterPro" id="IPR050223">
    <property type="entry name" value="D-isomer_2-hydroxyacid_DH"/>
</dbReference>
<evidence type="ECO:0000259" key="5">
    <source>
        <dbReference type="Pfam" id="PF02826"/>
    </source>
</evidence>
<comment type="caution">
    <text evidence="6">The sequence shown here is derived from an EMBL/GenBank/DDBJ whole genome shotgun (WGS) entry which is preliminary data.</text>
</comment>
<dbReference type="SUPFAM" id="SSF52283">
    <property type="entry name" value="Formate/glycerate dehydrogenase catalytic domain-like"/>
    <property type="match status" value="1"/>
</dbReference>
<dbReference type="Pfam" id="PF02826">
    <property type="entry name" value="2-Hacid_dh_C"/>
    <property type="match status" value="1"/>
</dbReference>
<dbReference type="InterPro" id="IPR006140">
    <property type="entry name" value="D-isomer_DH_NAD-bd"/>
</dbReference>
<dbReference type="EMBL" id="JARZFX010000009">
    <property type="protein sequence ID" value="MEC5424925.1"/>
    <property type="molecule type" value="Genomic_DNA"/>
</dbReference>
<dbReference type="Pfam" id="PF00389">
    <property type="entry name" value="2-Hacid_dh"/>
    <property type="match status" value="1"/>
</dbReference>
<name>A0ABU6KIE6_9BACI</name>
<dbReference type="SUPFAM" id="SSF51735">
    <property type="entry name" value="NAD(P)-binding Rossmann-fold domains"/>
    <property type="match status" value="1"/>
</dbReference>
<proteinExistence type="inferred from homology"/>
<organism evidence="6 7">
    <name type="scientific">Virgibacillus tibetensis</name>
    <dbReference type="NCBI Taxonomy" id="3042313"/>
    <lineage>
        <taxon>Bacteria</taxon>
        <taxon>Bacillati</taxon>
        <taxon>Bacillota</taxon>
        <taxon>Bacilli</taxon>
        <taxon>Bacillales</taxon>
        <taxon>Bacillaceae</taxon>
        <taxon>Virgibacillus</taxon>
    </lineage>
</organism>
<dbReference type="InterPro" id="IPR036291">
    <property type="entry name" value="NAD(P)-bd_dom_sf"/>
</dbReference>
<dbReference type="PANTHER" id="PTHR10996:SF283">
    <property type="entry name" value="GLYOXYLATE_HYDROXYPYRUVATE REDUCTASE B"/>
    <property type="match status" value="1"/>
</dbReference>
<sequence length="320" mass="35913">MTKPLIYISRKIPKEIIVPYETKFEFRMWEKENEPVPRRVLIQELKEVDGLLCLLTEKVDKDLLEAAPQLKIIANMAVGYDNITIDSANDRGVVVTNTPDVLTETTADLTFTLMLATARRIVEAADYIRSDRWEHWSPYLLAGSDIHHKTIGIVGMGRIGEAVARRAKGFGMSVLYHNRSRKIEAEKELQAKYTSFDQLLKEADFVVSMVPLTDSTRKIFNREAFGKMKSSAIFINASRGGTVDEDDLLEALQTKEIKAAGLDVYTEEPIRGDHPLMNLTNAVCFPHIGSASIETRTAMLQLCLENLAGYFYGDGPKTPV</sequence>
<evidence type="ECO:0000313" key="7">
    <source>
        <dbReference type="Proteomes" id="UP001335737"/>
    </source>
</evidence>
<reference evidence="6 7" key="1">
    <citation type="journal article" date="2024" name="Int. J. Syst. Evol. Microbiol.">
        <title>Virgibacillus tibetensis sp. nov., isolated from salt lake on the Tibetan Plateau of China.</title>
        <authorList>
            <person name="Phurbu D."/>
            <person name="Liu Z.-X."/>
            <person name="Wang R."/>
            <person name="Zheng Y.-Y."/>
            <person name="Liu H.-C."/>
            <person name="Zhou Y.-G."/>
            <person name="Yu Y.-J."/>
            <person name="Li A.-H."/>
        </authorList>
    </citation>
    <scope>NUCLEOTIDE SEQUENCE [LARGE SCALE GENOMIC DNA]</scope>
    <source>
        <strain evidence="6 7">C22-A2</strain>
    </source>
</reference>
<dbReference type="Gene3D" id="3.40.50.720">
    <property type="entry name" value="NAD(P)-binding Rossmann-like Domain"/>
    <property type="match status" value="2"/>
</dbReference>
<evidence type="ECO:0000313" key="6">
    <source>
        <dbReference type="EMBL" id="MEC5424925.1"/>
    </source>
</evidence>
<accession>A0ABU6KIE6</accession>
<dbReference type="InterPro" id="IPR006139">
    <property type="entry name" value="D-isomer_2_OHA_DH_cat_dom"/>
</dbReference>
<dbReference type="PANTHER" id="PTHR10996">
    <property type="entry name" value="2-HYDROXYACID DEHYDROGENASE-RELATED"/>
    <property type="match status" value="1"/>
</dbReference>
<keyword evidence="2 3" id="KW-0560">Oxidoreductase</keyword>
<feature type="domain" description="D-isomer specific 2-hydroxyacid dehydrogenase NAD-binding" evidence="5">
    <location>
        <begin position="111"/>
        <end position="289"/>
    </location>
</feature>
<dbReference type="Proteomes" id="UP001335737">
    <property type="component" value="Unassembled WGS sequence"/>
</dbReference>
<dbReference type="GO" id="GO:0016491">
    <property type="term" value="F:oxidoreductase activity"/>
    <property type="evidence" value="ECO:0007669"/>
    <property type="project" value="UniProtKB-KW"/>
</dbReference>
<dbReference type="EC" id="1.1.1.-" evidence="6"/>
<dbReference type="CDD" id="cd05301">
    <property type="entry name" value="GDH"/>
    <property type="match status" value="1"/>
</dbReference>
<evidence type="ECO:0000256" key="1">
    <source>
        <dbReference type="ARBA" id="ARBA00005854"/>
    </source>
</evidence>
<keyword evidence="7" id="KW-1185">Reference proteome</keyword>
<dbReference type="InterPro" id="IPR029752">
    <property type="entry name" value="D-isomer_DH_CS1"/>
</dbReference>
<comment type="similarity">
    <text evidence="1 3">Belongs to the D-isomer specific 2-hydroxyacid dehydrogenase family.</text>
</comment>
<evidence type="ECO:0000256" key="3">
    <source>
        <dbReference type="RuleBase" id="RU003719"/>
    </source>
</evidence>
<protein>
    <submittedName>
        <fullName evidence="6">D-glycerate dehydrogenase</fullName>
        <ecNumber evidence="6">1.1.1.-</ecNumber>
    </submittedName>
</protein>